<evidence type="ECO:0000313" key="2">
    <source>
        <dbReference type="EMBL" id="QHU30316.1"/>
    </source>
</evidence>
<accession>A0A6C0LH42</accession>
<organism evidence="2">
    <name type="scientific">viral metagenome</name>
    <dbReference type="NCBI Taxonomy" id="1070528"/>
    <lineage>
        <taxon>unclassified sequences</taxon>
        <taxon>metagenomes</taxon>
        <taxon>organismal metagenomes</taxon>
    </lineage>
</organism>
<dbReference type="EMBL" id="MN740505">
    <property type="protein sequence ID" value="QHU30316.1"/>
    <property type="molecule type" value="Genomic_DNA"/>
</dbReference>
<dbReference type="AlphaFoldDB" id="A0A6C0LH42"/>
<name>A0A6C0LH42_9ZZZZ</name>
<reference evidence="2" key="1">
    <citation type="journal article" date="2020" name="Nature">
        <title>Giant virus diversity and host interactions through global metagenomics.</title>
        <authorList>
            <person name="Schulz F."/>
            <person name="Roux S."/>
            <person name="Paez-Espino D."/>
            <person name="Jungbluth S."/>
            <person name="Walsh D.A."/>
            <person name="Denef V.J."/>
            <person name="McMahon K.D."/>
            <person name="Konstantinidis K.T."/>
            <person name="Eloe-Fadrosh E.A."/>
            <person name="Kyrpides N.C."/>
            <person name="Woyke T."/>
        </authorList>
    </citation>
    <scope>NUCLEOTIDE SEQUENCE</scope>
    <source>
        <strain evidence="2">GVMAG-M-3300027833-11</strain>
    </source>
</reference>
<feature type="region of interest" description="Disordered" evidence="1">
    <location>
        <begin position="146"/>
        <end position="191"/>
    </location>
</feature>
<proteinExistence type="predicted"/>
<sequence>MTRTYTEYNATIDQASCAITGTVFNTGDKILRYDNTEYLAILDSMHLPHDVGRIVLEQTDLTSLNIGQWILADCIITKKRTRSGRAVKPVIQQAILQHVKGSGMPGCDSYDQHFDRGVDSSWQAGRGDDSEILNCDLDGFVVDDSEPIEYEEEVSEKEWIDDEESDEEEEEEDEWSACESDDDSEDSDDEY</sequence>
<evidence type="ECO:0000256" key="1">
    <source>
        <dbReference type="SAM" id="MobiDB-lite"/>
    </source>
</evidence>
<protein>
    <submittedName>
        <fullName evidence="2">Uncharacterized protein</fullName>
    </submittedName>
</protein>